<name>A0ABT7SEZ3_9CELL</name>
<gene>
    <name evidence="3" type="ORF">QRT04_07365</name>
</gene>
<dbReference type="PANTHER" id="PTHR42760">
    <property type="entry name" value="SHORT-CHAIN DEHYDROGENASES/REDUCTASES FAMILY MEMBER"/>
    <property type="match status" value="1"/>
</dbReference>
<dbReference type="PRINTS" id="PR00080">
    <property type="entry name" value="SDRFAMILY"/>
</dbReference>
<dbReference type="PANTHER" id="PTHR42760:SF133">
    <property type="entry name" value="3-OXOACYL-[ACYL-CARRIER-PROTEIN] REDUCTASE"/>
    <property type="match status" value="1"/>
</dbReference>
<accession>A0ABT7SEZ3</accession>
<dbReference type="Pfam" id="PF13561">
    <property type="entry name" value="adh_short_C2"/>
    <property type="match status" value="1"/>
</dbReference>
<dbReference type="EMBL" id="JAUCGQ010000001">
    <property type="protein sequence ID" value="MDM7854745.1"/>
    <property type="molecule type" value="Genomic_DNA"/>
</dbReference>
<dbReference type="PRINTS" id="PR00081">
    <property type="entry name" value="GDHRDH"/>
</dbReference>
<keyword evidence="4" id="KW-1185">Reference proteome</keyword>
<dbReference type="SUPFAM" id="SSF51735">
    <property type="entry name" value="NAD(P)-binding Rossmann-fold domains"/>
    <property type="match status" value="1"/>
</dbReference>
<reference evidence="3 4" key="1">
    <citation type="submission" date="2023-06" db="EMBL/GenBank/DDBJ databases">
        <title>Cellulomonas sp. MW4 Whole genome sequence.</title>
        <authorList>
            <person name="Park S."/>
        </authorList>
    </citation>
    <scope>NUCLEOTIDE SEQUENCE [LARGE SCALE GENOMIC DNA]</scope>
    <source>
        <strain evidence="3 4">MW4</strain>
    </source>
</reference>
<dbReference type="CDD" id="cd05233">
    <property type="entry name" value="SDR_c"/>
    <property type="match status" value="1"/>
</dbReference>
<evidence type="ECO:0000256" key="2">
    <source>
        <dbReference type="ARBA" id="ARBA00023002"/>
    </source>
</evidence>
<evidence type="ECO:0000256" key="1">
    <source>
        <dbReference type="ARBA" id="ARBA00006484"/>
    </source>
</evidence>
<dbReference type="InterPro" id="IPR036291">
    <property type="entry name" value="NAD(P)-bd_dom_sf"/>
</dbReference>
<dbReference type="PROSITE" id="PS00061">
    <property type="entry name" value="ADH_SHORT"/>
    <property type="match status" value="1"/>
</dbReference>
<sequence>MSSQARGAVVVTGAARGVGRAIAARLADAGHHLVVLDLAEPDPPDARFSVVTGDCTDLETCRAAVAAARAHGGLAGWVNDAAVFEDVALHDDPAGALRALEANLAPAVVGSAVAVQTFLADGTAGSVVNVSSHQAQRAVRGALPYATAKAAVEGLTRALAVDYGPRGIRANAVALGSIRTARYDALLDGLPADRRGEVEEQMARLHPLGRVGEATEVADVIAFLVSPAASFVNGVVLPVDGGRAAQGLDPEAV</sequence>
<comment type="similarity">
    <text evidence="1">Belongs to the short-chain dehydrogenases/reductases (SDR) family.</text>
</comment>
<organism evidence="3 4">
    <name type="scientific">Cellulomonas alba</name>
    <dbReference type="NCBI Taxonomy" id="3053467"/>
    <lineage>
        <taxon>Bacteria</taxon>
        <taxon>Bacillati</taxon>
        <taxon>Actinomycetota</taxon>
        <taxon>Actinomycetes</taxon>
        <taxon>Micrococcales</taxon>
        <taxon>Cellulomonadaceae</taxon>
        <taxon>Cellulomonas</taxon>
    </lineage>
</organism>
<protein>
    <submittedName>
        <fullName evidence="3">SDR family oxidoreductase</fullName>
    </submittedName>
</protein>
<dbReference type="RefSeq" id="WP_289454567.1">
    <property type="nucleotide sequence ID" value="NZ_JAUCGQ010000001.1"/>
</dbReference>
<keyword evidence="2" id="KW-0560">Oxidoreductase</keyword>
<dbReference type="Gene3D" id="3.40.50.720">
    <property type="entry name" value="NAD(P)-binding Rossmann-like Domain"/>
    <property type="match status" value="1"/>
</dbReference>
<evidence type="ECO:0000313" key="4">
    <source>
        <dbReference type="Proteomes" id="UP001529338"/>
    </source>
</evidence>
<evidence type="ECO:0000313" key="3">
    <source>
        <dbReference type="EMBL" id="MDM7854745.1"/>
    </source>
</evidence>
<comment type="caution">
    <text evidence="3">The sequence shown here is derived from an EMBL/GenBank/DDBJ whole genome shotgun (WGS) entry which is preliminary data.</text>
</comment>
<dbReference type="Proteomes" id="UP001529338">
    <property type="component" value="Unassembled WGS sequence"/>
</dbReference>
<dbReference type="InterPro" id="IPR020904">
    <property type="entry name" value="Sc_DH/Rdtase_CS"/>
</dbReference>
<dbReference type="InterPro" id="IPR002347">
    <property type="entry name" value="SDR_fam"/>
</dbReference>
<proteinExistence type="inferred from homology"/>